<organism evidence="2 3">
    <name type="scientific">Fusibacter bizertensis</name>
    <dbReference type="NCBI Taxonomy" id="1488331"/>
    <lineage>
        <taxon>Bacteria</taxon>
        <taxon>Bacillati</taxon>
        <taxon>Bacillota</taxon>
        <taxon>Clostridia</taxon>
        <taxon>Eubacteriales</taxon>
        <taxon>Eubacteriales Family XII. Incertae Sedis</taxon>
        <taxon>Fusibacter</taxon>
    </lineage>
</organism>
<accession>A0ABT6NHB6</accession>
<gene>
    <name evidence="2" type="ORF">QE109_16370</name>
</gene>
<dbReference type="Proteomes" id="UP001158045">
    <property type="component" value="Unassembled WGS sequence"/>
</dbReference>
<reference evidence="2 3" key="1">
    <citation type="submission" date="2023-04" db="EMBL/GenBank/DDBJ databases">
        <title>Fusibacter bizertensis strain WBS, isolated from littoral bottom sediments of the Arctic seas - biochemical and genomic analysis.</title>
        <authorList>
            <person name="Brioukhanov A.L."/>
        </authorList>
    </citation>
    <scope>NUCLEOTIDE SEQUENCE [LARGE SCALE GENOMIC DNA]</scope>
    <source>
        <strain evidence="2 3">WBS</strain>
    </source>
</reference>
<keyword evidence="1" id="KW-1133">Transmembrane helix</keyword>
<evidence type="ECO:0000313" key="3">
    <source>
        <dbReference type="Proteomes" id="UP001158045"/>
    </source>
</evidence>
<name>A0ABT6NHB6_9FIRM</name>
<evidence type="ECO:0000313" key="2">
    <source>
        <dbReference type="EMBL" id="MDH8679735.1"/>
    </source>
</evidence>
<proteinExistence type="predicted"/>
<keyword evidence="3" id="KW-1185">Reference proteome</keyword>
<evidence type="ECO:0008006" key="4">
    <source>
        <dbReference type="Google" id="ProtNLM"/>
    </source>
</evidence>
<comment type="caution">
    <text evidence="2">The sequence shown here is derived from an EMBL/GenBank/DDBJ whole genome shotgun (WGS) entry which is preliminary data.</text>
</comment>
<dbReference type="RefSeq" id="WP_281095632.1">
    <property type="nucleotide sequence ID" value="NZ_JARYZI010000016.1"/>
</dbReference>
<evidence type="ECO:0000256" key="1">
    <source>
        <dbReference type="SAM" id="Phobius"/>
    </source>
</evidence>
<protein>
    <recommendedName>
        <fullName evidence="4">DUF5673 domain-containing protein</fullName>
    </recommendedName>
</protein>
<dbReference type="EMBL" id="JARYZI010000016">
    <property type="protein sequence ID" value="MDH8679735.1"/>
    <property type="molecule type" value="Genomic_DNA"/>
</dbReference>
<feature type="transmembrane region" description="Helical" evidence="1">
    <location>
        <begin position="59"/>
        <end position="78"/>
    </location>
</feature>
<keyword evidence="1" id="KW-0812">Transmembrane</keyword>
<keyword evidence="1" id="KW-0472">Membrane</keyword>
<feature type="transmembrane region" description="Helical" evidence="1">
    <location>
        <begin position="30"/>
        <end position="47"/>
    </location>
</feature>
<sequence>MIHISLQYFRKRKNLTKSKVEIIKIKTYDSDAYVVSFLLIYIVYRSWSQLNLMGNEFNYLVLCFLISIIAIIKIVELFKPLRIHENGIYSGNRFIDWNDIIEYRWQVVYTDKIERLTVKTNRKTLFHLLKEFNLKVNITIENKMEIDEIIKEKIAGKSN</sequence>